<feature type="region of interest" description="Disordered" evidence="1">
    <location>
        <begin position="223"/>
        <end position="250"/>
    </location>
</feature>
<feature type="compositionally biased region" description="Polar residues" evidence="1">
    <location>
        <begin position="668"/>
        <end position="683"/>
    </location>
</feature>
<dbReference type="EMBL" id="OE839196">
    <property type="protein sequence ID" value="CAD7586104.1"/>
    <property type="molecule type" value="Genomic_DNA"/>
</dbReference>
<feature type="compositionally biased region" description="Polar residues" evidence="1">
    <location>
        <begin position="239"/>
        <end position="250"/>
    </location>
</feature>
<feature type="region of interest" description="Disordered" evidence="1">
    <location>
        <begin position="264"/>
        <end position="298"/>
    </location>
</feature>
<dbReference type="PANTHER" id="PTHR17469">
    <property type="entry name" value="SPERM SPECIFIC ANTIGEN 2-RELATED"/>
    <property type="match status" value="1"/>
</dbReference>
<evidence type="ECO:0000259" key="2">
    <source>
        <dbReference type="SMART" id="SM01257"/>
    </source>
</evidence>
<name>A0A7R9JPG5_TIMGE</name>
<feature type="region of interest" description="Disordered" evidence="1">
    <location>
        <begin position="74"/>
        <end position="93"/>
    </location>
</feature>
<dbReference type="GO" id="GO:0005102">
    <property type="term" value="F:signaling receptor binding"/>
    <property type="evidence" value="ECO:0007669"/>
    <property type="project" value="InterPro"/>
</dbReference>
<evidence type="ECO:0000256" key="1">
    <source>
        <dbReference type="SAM" id="MobiDB-lite"/>
    </source>
</evidence>
<accession>A0A7R9JPG5</accession>
<gene>
    <name evidence="3" type="ORF">TGEB3V08_LOCUS529</name>
</gene>
<feature type="region of interest" description="Disordered" evidence="1">
    <location>
        <begin position="404"/>
        <end position="438"/>
    </location>
</feature>
<evidence type="ECO:0000313" key="3">
    <source>
        <dbReference type="EMBL" id="CAD7586104.1"/>
    </source>
</evidence>
<feature type="compositionally biased region" description="Acidic residues" evidence="1">
    <location>
        <begin position="20"/>
        <end position="31"/>
    </location>
</feature>
<feature type="compositionally biased region" description="Low complexity" evidence="1">
    <location>
        <begin position="275"/>
        <end position="284"/>
    </location>
</feature>
<dbReference type="Pfam" id="PF14722">
    <property type="entry name" value="KRAP_IP3R_bind"/>
    <property type="match status" value="1"/>
</dbReference>
<dbReference type="PANTHER" id="PTHR17469:SF15">
    <property type="entry name" value="ITPR-INTERACTING DOMAIN-CONTAINING PROTEIN"/>
    <property type="match status" value="1"/>
</dbReference>
<feature type="region of interest" description="Disordered" evidence="1">
    <location>
        <begin position="1"/>
        <end position="32"/>
    </location>
</feature>
<feature type="compositionally biased region" description="Polar residues" evidence="1">
    <location>
        <begin position="80"/>
        <end position="93"/>
    </location>
</feature>
<dbReference type="SMART" id="SM01257">
    <property type="entry name" value="KRAP_IP3R_bind"/>
    <property type="match status" value="1"/>
</dbReference>
<feature type="domain" description="ITPR-interacting" evidence="2">
    <location>
        <begin position="73"/>
        <end position="235"/>
    </location>
</feature>
<feature type="region of interest" description="Disordered" evidence="1">
    <location>
        <begin position="664"/>
        <end position="689"/>
    </location>
</feature>
<reference evidence="3" key="1">
    <citation type="submission" date="2020-11" db="EMBL/GenBank/DDBJ databases">
        <authorList>
            <person name="Tran Van P."/>
        </authorList>
    </citation>
    <scope>NUCLEOTIDE SEQUENCE</scope>
</reference>
<protein>
    <recommendedName>
        <fullName evidence="2">ITPR-interacting domain-containing protein</fullName>
    </recommendedName>
</protein>
<feature type="region of interest" description="Disordered" evidence="1">
    <location>
        <begin position="360"/>
        <end position="386"/>
    </location>
</feature>
<sequence length="1239" mass="137412">MSWSEGSSTANFAARRGEEERDDPVLDEADEHLDLGLGAEAGLLFGGWPEVIVDSPQHAEKALRTVEKGERREGLVREASVQSDVTSHTDSHCSSMESYLESRRANPEEVLLGLGFGGPRRNVDSDVSRIPQRFLNPSKVKGVAIDDFLRHQQDLAETFESGFSGYRGLIGGGSSNTLKLERSNSRAMSPRQSFSPLSPLFVENLANIPARFLPQLHHTSPRRLLNIPGKESPIKRTHSTYSRSGPSHTPSVIVSKIMEKLRTQREYSSQGSVVSQAPSTTATPSLPPQPTTETGNINNKFSHIARKVMKRTNVTSALSVLSPANREFLDSQGSKSPEVPRKRMIIGPRSFTFDCDGDLIEVESSSSSPPSTAGLPQTKPITNVRKPLIHKDSVLSTVTSMSLTSIDSDSDTDDRSSGYSPTRRQLPEISSNSEHPSRTALPLVSNVSKPVNSSFFHLPLNKRASSTSISSWESEAVSPLLPQSSEKSPSKYLNKAKSWDEDKFKEQKSQPNFYVSPDNSAFHPLRYESIDETVEMRADSMEMSPKENVLPDTEASNFPFFNSPSVEGQSEGKPSVVSGIEVGTEAKEYVPRGLVTDAHEVLSDLNTLPVSFETDTPSTVMSDPFSPCSPAPPTCLMHDQVCVLHRNTQFRRGSLMRQKNIMEEEPTDSVTVNSAKQQNNNDDVSVKDNCHHIHDSESDTTEAKNNSNGELINRDIDSLPVDKSYHLQVFNDPRGDSFEMEEIYTLEEERAPSQLLRTRSDSSGFLDGDAPDLFQEMAALHNTEQDFDSLVDPDTHIGPVSLAQDAIGTNSVLERGFITDKEDESTLSLSLGNNITKENLAHFDVINGLENGYINGLHVQRNDLECKITSASQNKVLRNDSVCLDEKINKTIKKNFKSANVRVKSSEGEQIVWPSVEAWGQDRYAKRLSLPVVCIHDETGNLHRRRSISLHSVNSDDSCPDSSPKIRKVRSAPHSLAHSVFDGSSNMQTCNSYSNMFSFCSDESVIHIEPRRTSNFSNKLSLSSSSQTTIEFCGGSVNYAMRQSSSLNNLLHSSHYMESHSLNHAKNNDRRASALKPKLMNRSTKEIQELMKELTERGLEVGDSHIACNSDTQWAQLQTSTLRLAVEAYGRQLGSSTEVHTEEALECTEAQTEMLVVQEIRSHIMTALLREQTRLCQQLAGLNQETLPVQPTPHNCSQEQIVGVIREENRHLEELVESNSRELAEIRQMLKQILNTRDA</sequence>
<dbReference type="InterPro" id="IPR029325">
    <property type="entry name" value="ITPR-bd"/>
</dbReference>
<organism evidence="3">
    <name type="scientific">Timema genevievae</name>
    <name type="common">Walking stick</name>
    <dbReference type="NCBI Taxonomy" id="629358"/>
    <lineage>
        <taxon>Eukaryota</taxon>
        <taxon>Metazoa</taxon>
        <taxon>Ecdysozoa</taxon>
        <taxon>Arthropoda</taxon>
        <taxon>Hexapoda</taxon>
        <taxon>Insecta</taxon>
        <taxon>Pterygota</taxon>
        <taxon>Neoptera</taxon>
        <taxon>Polyneoptera</taxon>
        <taxon>Phasmatodea</taxon>
        <taxon>Timematodea</taxon>
        <taxon>Timematoidea</taxon>
        <taxon>Timematidae</taxon>
        <taxon>Timema</taxon>
    </lineage>
</organism>
<proteinExistence type="predicted"/>
<dbReference type="AlphaFoldDB" id="A0A7R9JPG5"/>
<feature type="compositionally biased region" description="Polar residues" evidence="1">
    <location>
        <begin position="1"/>
        <end position="11"/>
    </location>
</feature>
<dbReference type="InterPro" id="IPR043444">
    <property type="entry name" value="TESPA1-like"/>
</dbReference>